<sequence>MQGRNHLFSSGYPALPPLGTREEFMTAMREMVEDNAPRVFALCEELGDRHDAVLHYWGMAHDDHADLIGLGGSLHIGFRDAATARDRLALRRNLHLVWPHQPPTPT</sequence>
<dbReference type="AlphaFoldDB" id="A0A099D3D6"/>
<gene>
    <name evidence="1" type="ORF">CDG81_14600</name>
    <name evidence="2" type="ORF">IL38_15175</name>
</gene>
<organism evidence="1 4">
    <name type="scientific">Actinopolyspora erythraea</name>
    <dbReference type="NCBI Taxonomy" id="414996"/>
    <lineage>
        <taxon>Bacteria</taxon>
        <taxon>Bacillati</taxon>
        <taxon>Actinomycetota</taxon>
        <taxon>Actinomycetes</taxon>
        <taxon>Actinopolysporales</taxon>
        <taxon>Actinopolysporaceae</taxon>
        <taxon>Actinopolyspora</taxon>
    </lineage>
</organism>
<dbReference type="eggNOG" id="ENOG50321AF">
    <property type="taxonomic scope" value="Bacteria"/>
</dbReference>
<keyword evidence="3" id="KW-1185">Reference proteome</keyword>
<reference evidence="1 4" key="2">
    <citation type="submission" date="2017-08" db="EMBL/GenBank/DDBJ databases">
        <title>The complete genome sequence of moderately halophilic actinomycete Actinopolyspora erythraea YIM 90600, the producer of novel erythromycin, novel actinopolysporins A-C and tubercidin.</title>
        <authorList>
            <person name="Yin M."/>
            <person name="Tang S."/>
        </authorList>
    </citation>
    <scope>NUCLEOTIDE SEQUENCE [LARGE SCALE GENOMIC DNA]</scope>
    <source>
        <strain evidence="1 4">YIM 90600</strain>
    </source>
</reference>
<dbReference type="EMBL" id="CP022752">
    <property type="protein sequence ID" value="ASU79315.1"/>
    <property type="molecule type" value="Genomic_DNA"/>
</dbReference>
<dbReference type="Proteomes" id="UP000029737">
    <property type="component" value="Unassembled WGS sequence"/>
</dbReference>
<protein>
    <submittedName>
        <fullName evidence="1">Uncharacterized protein</fullName>
    </submittedName>
</protein>
<dbReference type="EMBL" id="JPMV01000027">
    <property type="protein sequence ID" value="KGI80698.1"/>
    <property type="molecule type" value="Genomic_DNA"/>
</dbReference>
<evidence type="ECO:0000313" key="4">
    <source>
        <dbReference type="Proteomes" id="UP000215043"/>
    </source>
</evidence>
<proteinExistence type="predicted"/>
<dbReference type="HOGENOM" id="CLU_169016_1_0_11"/>
<reference evidence="2 3" key="1">
    <citation type="journal article" date="2014" name="PLoS ONE">
        <title>Identification and Characterization of a New Erythromycin Biosynthetic Gene Cluster in Actinopolyspora erythraea YIM90600, a Novel Erythronolide-Producing Halophilic Actinomycete Isolated from Salt Field.</title>
        <authorList>
            <person name="Chen D."/>
            <person name="Feng J."/>
            <person name="Huang L."/>
            <person name="Zhang Q."/>
            <person name="Wu J."/>
            <person name="Zhu X."/>
            <person name="Duan Y."/>
            <person name="Xu Z."/>
        </authorList>
    </citation>
    <scope>NUCLEOTIDE SEQUENCE [LARGE SCALE GENOMIC DNA]</scope>
    <source>
        <strain evidence="2 3">YIM90600</strain>
    </source>
</reference>
<evidence type="ECO:0000313" key="2">
    <source>
        <dbReference type="EMBL" id="KGI80698.1"/>
    </source>
</evidence>
<dbReference type="RefSeq" id="WP_052428272.1">
    <property type="nucleotide sequence ID" value="NZ_CP022752.1"/>
</dbReference>
<evidence type="ECO:0000313" key="3">
    <source>
        <dbReference type="Proteomes" id="UP000029737"/>
    </source>
</evidence>
<dbReference type="KEGG" id="aey:CDG81_14600"/>
<accession>A0A099D3D6</accession>
<dbReference type="OrthoDB" id="3694433at2"/>
<name>A0A099D3D6_9ACTN</name>
<dbReference type="Proteomes" id="UP000215043">
    <property type="component" value="Chromosome"/>
</dbReference>
<evidence type="ECO:0000313" key="1">
    <source>
        <dbReference type="EMBL" id="ASU79315.1"/>
    </source>
</evidence>